<organism evidence="1 2">
    <name type="scientific">Cylicocyclus nassatus</name>
    <name type="common">Nematode worm</name>
    <dbReference type="NCBI Taxonomy" id="53992"/>
    <lineage>
        <taxon>Eukaryota</taxon>
        <taxon>Metazoa</taxon>
        <taxon>Ecdysozoa</taxon>
        <taxon>Nematoda</taxon>
        <taxon>Chromadorea</taxon>
        <taxon>Rhabditida</taxon>
        <taxon>Rhabditina</taxon>
        <taxon>Rhabditomorpha</taxon>
        <taxon>Strongyloidea</taxon>
        <taxon>Strongylidae</taxon>
        <taxon>Cylicocyclus</taxon>
    </lineage>
</organism>
<sequence>MFLHFPMLTMHTCRGAFNQPKVQMVMVLCWSIRSAFCVVEISMYLTHLLYGDYNDTFWKNKSLANECSTHAYQNSSRSNRLL</sequence>
<dbReference type="AlphaFoldDB" id="A0AA36H198"/>
<gene>
    <name evidence="1" type="ORF">CYNAS_LOCUS13870</name>
</gene>
<dbReference type="EMBL" id="CATQJL010000305">
    <property type="protein sequence ID" value="CAJ0601887.1"/>
    <property type="molecule type" value="Genomic_DNA"/>
</dbReference>
<reference evidence="1" key="1">
    <citation type="submission" date="2023-07" db="EMBL/GenBank/DDBJ databases">
        <authorList>
            <consortium name="CYATHOMIX"/>
        </authorList>
    </citation>
    <scope>NUCLEOTIDE SEQUENCE</scope>
    <source>
        <strain evidence="1">N/A</strain>
    </source>
</reference>
<keyword evidence="2" id="KW-1185">Reference proteome</keyword>
<accession>A0AA36H198</accession>
<name>A0AA36H198_CYLNA</name>
<proteinExistence type="predicted"/>
<evidence type="ECO:0000313" key="1">
    <source>
        <dbReference type="EMBL" id="CAJ0601887.1"/>
    </source>
</evidence>
<protein>
    <submittedName>
        <fullName evidence="1">Uncharacterized protein</fullName>
    </submittedName>
</protein>
<dbReference type="Proteomes" id="UP001176961">
    <property type="component" value="Unassembled WGS sequence"/>
</dbReference>
<evidence type="ECO:0000313" key="2">
    <source>
        <dbReference type="Proteomes" id="UP001176961"/>
    </source>
</evidence>
<comment type="caution">
    <text evidence="1">The sequence shown here is derived from an EMBL/GenBank/DDBJ whole genome shotgun (WGS) entry which is preliminary data.</text>
</comment>